<name>A0A1M4V3K1_9CLOT</name>
<sequence>MNMYRWIEKMIYADEKKPMPILSFPSVQLLCVTVKELVADSNYQALGMKMLADKYDTAAAVSFMDLSVEAEAFGARCVYAADEVPTIIGNIVKTEEEAERLKIPEVGAGRTGVCLEGIRKALKLITDRPVFAGCIGPFSLAGRLMDVNEVMLYCYEEPDMVHTILRKVTDFLIAYILEYKKTGAHGIVMAEPLAGMLSPQLMEEFSSAYVKEIVEKTQDQGFVVIYHNCGNYVIQLIDQILDTGCLMYHFGDSIDMKEMMQRIPKNCLAMGNVSPSAQFLNGTPSSVRIETMRVLENCKEFPNFIVSSGCDIPPLTEFENIDAFFDTAKSFYYKQHLLDMIV</sequence>
<dbReference type="InterPro" id="IPR052024">
    <property type="entry name" value="Methanogen_methyltrans"/>
</dbReference>
<dbReference type="InterPro" id="IPR000257">
    <property type="entry name" value="Uroporphyrinogen_deCOase"/>
</dbReference>
<dbReference type="GO" id="GO:0006779">
    <property type="term" value="P:porphyrin-containing compound biosynthetic process"/>
    <property type="evidence" value="ECO:0007669"/>
    <property type="project" value="InterPro"/>
</dbReference>
<dbReference type="InterPro" id="IPR038071">
    <property type="entry name" value="UROD/MetE-like_sf"/>
</dbReference>
<evidence type="ECO:0000313" key="3">
    <source>
        <dbReference type="Proteomes" id="UP000184245"/>
    </source>
</evidence>
<dbReference type="PANTHER" id="PTHR47099:SF1">
    <property type="entry name" value="METHYLCOBAMIDE:COM METHYLTRANSFERASE MTBA"/>
    <property type="match status" value="1"/>
</dbReference>
<protein>
    <submittedName>
        <fullName evidence="2">Uroporphyrinogen decarboxylase</fullName>
    </submittedName>
</protein>
<evidence type="ECO:0000313" key="2">
    <source>
        <dbReference type="EMBL" id="SHE63561.1"/>
    </source>
</evidence>
<dbReference type="CDD" id="cd03465">
    <property type="entry name" value="URO-D_like"/>
    <property type="match status" value="1"/>
</dbReference>
<accession>A0A1M4V3K1</accession>
<dbReference type="EMBL" id="FQVI01000003">
    <property type="protein sequence ID" value="SHE63561.1"/>
    <property type="molecule type" value="Genomic_DNA"/>
</dbReference>
<dbReference type="Pfam" id="PF01208">
    <property type="entry name" value="URO-D"/>
    <property type="match status" value="1"/>
</dbReference>
<keyword evidence="3" id="KW-1185">Reference proteome</keyword>
<gene>
    <name evidence="2" type="ORF">SAMN02745158_01107</name>
</gene>
<dbReference type="Proteomes" id="UP000184245">
    <property type="component" value="Unassembled WGS sequence"/>
</dbReference>
<dbReference type="AlphaFoldDB" id="A0A1M4V3K1"/>
<feature type="domain" description="Uroporphyrinogen decarboxylase (URO-D)" evidence="1">
    <location>
        <begin position="36"/>
        <end position="330"/>
    </location>
</feature>
<reference evidence="2 3" key="1">
    <citation type="submission" date="2016-11" db="EMBL/GenBank/DDBJ databases">
        <authorList>
            <person name="Jaros S."/>
            <person name="Januszkiewicz K."/>
            <person name="Wedrychowicz H."/>
        </authorList>
    </citation>
    <scope>NUCLEOTIDE SEQUENCE [LARGE SCALE GENOMIC DNA]</scope>
    <source>
        <strain evidence="2 3">DSM 17459</strain>
    </source>
</reference>
<dbReference type="OrthoDB" id="8452307at2"/>
<proteinExistence type="predicted"/>
<dbReference type="RefSeq" id="WP_072849687.1">
    <property type="nucleotide sequence ID" value="NZ_FQVI01000003.1"/>
</dbReference>
<dbReference type="SUPFAM" id="SSF51726">
    <property type="entry name" value="UROD/MetE-like"/>
    <property type="match status" value="1"/>
</dbReference>
<evidence type="ECO:0000259" key="1">
    <source>
        <dbReference type="Pfam" id="PF01208"/>
    </source>
</evidence>
<dbReference type="STRING" id="1122155.SAMN02745158_01107"/>
<dbReference type="Gene3D" id="3.20.20.210">
    <property type="match status" value="1"/>
</dbReference>
<dbReference type="PANTHER" id="PTHR47099">
    <property type="entry name" value="METHYLCOBAMIDE:COM METHYLTRANSFERASE MTBA"/>
    <property type="match status" value="1"/>
</dbReference>
<dbReference type="GO" id="GO:0004853">
    <property type="term" value="F:uroporphyrinogen decarboxylase activity"/>
    <property type="evidence" value="ECO:0007669"/>
    <property type="project" value="InterPro"/>
</dbReference>
<organism evidence="2 3">
    <name type="scientific">Lactonifactor longoviformis DSM 17459</name>
    <dbReference type="NCBI Taxonomy" id="1122155"/>
    <lineage>
        <taxon>Bacteria</taxon>
        <taxon>Bacillati</taxon>
        <taxon>Bacillota</taxon>
        <taxon>Clostridia</taxon>
        <taxon>Eubacteriales</taxon>
        <taxon>Clostridiaceae</taxon>
        <taxon>Lactonifactor</taxon>
    </lineage>
</organism>